<dbReference type="PRINTS" id="PR00301">
    <property type="entry name" value="HEATSHOCK70"/>
</dbReference>
<dbReference type="Pfam" id="PF13966">
    <property type="entry name" value="zf-RVT"/>
    <property type="match status" value="1"/>
</dbReference>
<evidence type="ECO:0000256" key="1">
    <source>
        <dbReference type="ARBA" id="ARBA00022741"/>
    </source>
</evidence>
<dbReference type="GO" id="GO:0140662">
    <property type="term" value="F:ATP-dependent protein folding chaperone"/>
    <property type="evidence" value="ECO:0007669"/>
    <property type="project" value="InterPro"/>
</dbReference>
<reference evidence="4 5" key="2">
    <citation type="journal article" date="2017" name="Front. Plant Sci.">
        <title>Gene Classification and Mining of Molecular Markers Useful in Red Clover (Trifolium pratense) Breeding.</title>
        <authorList>
            <person name="Istvanek J."/>
            <person name="Dluhosova J."/>
            <person name="Dluhos P."/>
            <person name="Patkova L."/>
            <person name="Nedelnik J."/>
            <person name="Repkova J."/>
        </authorList>
    </citation>
    <scope>NUCLEOTIDE SEQUENCE [LARGE SCALE GENOMIC DNA]</scope>
    <source>
        <strain evidence="5">cv. Tatra</strain>
        <tissue evidence="4">Young leaves</tissue>
    </source>
</reference>
<organism evidence="4 5">
    <name type="scientific">Trifolium pratense</name>
    <name type="common">Red clover</name>
    <dbReference type="NCBI Taxonomy" id="57577"/>
    <lineage>
        <taxon>Eukaryota</taxon>
        <taxon>Viridiplantae</taxon>
        <taxon>Streptophyta</taxon>
        <taxon>Embryophyta</taxon>
        <taxon>Tracheophyta</taxon>
        <taxon>Spermatophyta</taxon>
        <taxon>Magnoliopsida</taxon>
        <taxon>eudicotyledons</taxon>
        <taxon>Gunneridae</taxon>
        <taxon>Pentapetalae</taxon>
        <taxon>rosids</taxon>
        <taxon>fabids</taxon>
        <taxon>Fabales</taxon>
        <taxon>Fabaceae</taxon>
        <taxon>Papilionoideae</taxon>
        <taxon>50 kb inversion clade</taxon>
        <taxon>NPAAA clade</taxon>
        <taxon>Hologalegina</taxon>
        <taxon>IRL clade</taxon>
        <taxon>Trifolieae</taxon>
        <taxon>Trifolium</taxon>
    </lineage>
</organism>
<dbReference type="SUPFAM" id="SSF53067">
    <property type="entry name" value="Actin-like ATPase domain"/>
    <property type="match status" value="1"/>
</dbReference>
<reference evidence="4 5" key="1">
    <citation type="journal article" date="2014" name="Am. J. Bot.">
        <title>Genome assembly and annotation for red clover (Trifolium pratense; Fabaceae).</title>
        <authorList>
            <person name="Istvanek J."/>
            <person name="Jaros M."/>
            <person name="Krenek A."/>
            <person name="Repkova J."/>
        </authorList>
    </citation>
    <scope>NUCLEOTIDE SEQUENCE [LARGE SCALE GENOMIC DNA]</scope>
    <source>
        <strain evidence="5">cv. Tatra</strain>
        <tissue evidence="4">Young leaves</tissue>
    </source>
</reference>
<dbReference type="Pfam" id="PF00012">
    <property type="entry name" value="HSP70"/>
    <property type="match status" value="1"/>
</dbReference>
<dbReference type="InterPro" id="IPR043129">
    <property type="entry name" value="ATPase_NBD"/>
</dbReference>
<gene>
    <name evidence="4" type="ORF">L195_g034287</name>
</gene>
<accession>A0A2K3LIE1</accession>
<dbReference type="ExpressionAtlas" id="A0A2K3LIE1">
    <property type="expression patterns" value="baseline"/>
</dbReference>
<dbReference type="InterPro" id="IPR029047">
    <property type="entry name" value="HSP70_peptide-bd_sf"/>
</dbReference>
<dbReference type="AlphaFoldDB" id="A0A2K3LIE1"/>
<evidence type="ECO:0000313" key="5">
    <source>
        <dbReference type="Proteomes" id="UP000236291"/>
    </source>
</evidence>
<protein>
    <submittedName>
        <fullName evidence="4">Heat shock protein</fullName>
    </submittedName>
</protein>
<dbReference type="STRING" id="57577.A0A2K3LIE1"/>
<evidence type="ECO:0000256" key="2">
    <source>
        <dbReference type="ARBA" id="ARBA00022840"/>
    </source>
</evidence>
<proteinExistence type="predicted"/>
<dbReference type="PROSITE" id="PS01036">
    <property type="entry name" value="HSP70_3"/>
    <property type="match status" value="1"/>
</dbReference>
<feature type="domain" description="Reverse transcriptase zinc-binding" evidence="3">
    <location>
        <begin position="205"/>
        <end position="292"/>
    </location>
</feature>
<dbReference type="Gene3D" id="2.60.34.10">
    <property type="entry name" value="Substrate Binding Domain Of DNAk, Chain A, domain 1"/>
    <property type="match status" value="1"/>
</dbReference>
<keyword evidence="4" id="KW-0346">Stress response</keyword>
<comment type="caution">
    <text evidence="4">The sequence shown here is derived from an EMBL/GenBank/DDBJ whole genome shotgun (WGS) entry which is preliminary data.</text>
</comment>
<dbReference type="InterPro" id="IPR013126">
    <property type="entry name" value="Hsp_70_fam"/>
</dbReference>
<keyword evidence="2" id="KW-0067">ATP-binding</keyword>
<dbReference type="SUPFAM" id="SSF100920">
    <property type="entry name" value="Heat shock protein 70kD (HSP70), peptide-binding domain"/>
    <property type="match status" value="1"/>
</dbReference>
<dbReference type="EMBL" id="ASHM01033876">
    <property type="protein sequence ID" value="PNX78310.1"/>
    <property type="molecule type" value="Genomic_DNA"/>
</dbReference>
<evidence type="ECO:0000259" key="3">
    <source>
        <dbReference type="Pfam" id="PF13966"/>
    </source>
</evidence>
<dbReference type="PANTHER" id="PTHR19375">
    <property type="entry name" value="HEAT SHOCK PROTEIN 70KDA"/>
    <property type="match status" value="1"/>
</dbReference>
<dbReference type="Proteomes" id="UP000236291">
    <property type="component" value="Unassembled WGS sequence"/>
</dbReference>
<name>A0A2K3LIE1_TRIPR</name>
<dbReference type="InterPro" id="IPR026960">
    <property type="entry name" value="RVT-Znf"/>
</dbReference>
<evidence type="ECO:0000313" key="4">
    <source>
        <dbReference type="EMBL" id="PNX78310.1"/>
    </source>
</evidence>
<dbReference type="InterPro" id="IPR018181">
    <property type="entry name" value="Heat_shock_70_CS"/>
</dbReference>
<sequence>MVDVVILVGGSSRIPKVQQPLQDFLDGKELCKSINPDEAIAYGAAFQAALLREDVKNVPKLVLQDVTPLSIGRKVVGDIMDVVIARNTCIPVKKTQKYFTTVDNQLNDLIEVYVRWSIGNGTNIKVMSEPWLREANGAWISSPQDQGVHNFYVNDLLLPDMKIWDREKIESIFPMYVAKRILEVPLFNMIDEDKLIWTDSTNGNYSVKSGYKLIMNITGKVDVVSSKKNWNSLWTILAPPKAKHLLWRISIGCQPTRLRLQERRVPCPLLCPICEQHDEDDWHVMFGCAASTQAMQATNFGFNLEAYLQQTNSVSDIILELCLREDKEAAGKFAMLIWVLWNNKVWNDSCEPG</sequence>
<keyword evidence="1" id="KW-0547">Nucleotide-binding</keyword>
<dbReference type="Gene3D" id="3.30.420.40">
    <property type="match status" value="2"/>
</dbReference>
<dbReference type="GO" id="GO:0005524">
    <property type="term" value="F:ATP binding"/>
    <property type="evidence" value="ECO:0007669"/>
    <property type="project" value="UniProtKB-KW"/>
</dbReference>